<dbReference type="OrthoDB" id="139791at2"/>
<keyword evidence="3" id="KW-0285">Flavoprotein</keyword>
<dbReference type="InParanoid" id="A0A540VBF3"/>
<accession>A0A540VBF3</accession>
<proteinExistence type="inferred from homology"/>
<protein>
    <submittedName>
        <fullName evidence="6">FAD-dependent oxidoreductase</fullName>
    </submittedName>
</protein>
<dbReference type="RefSeq" id="WP_141611661.1">
    <property type="nucleotide sequence ID" value="NZ_VIGC02000028.1"/>
</dbReference>
<comment type="cofactor">
    <cofactor evidence="1">
        <name>FAD</name>
        <dbReference type="ChEBI" id="CHEBI:57692"/>
    </cofactor>
</comment>
<evidence type="ECO:0000256" key="3">
    <source>
        <dbReference type="ARBA" id="ARBA00022630"/>
    </source>
</evidence>
<evidence type="ECO:0000256" key="1">
    <source>
        <dbReference type="ARBA" id="ARBA00001974"/>
    </source>
</evidence>
<dbReference type="GO" id="GO:0005737">
    <property type="term" value="C:cytoplasm"/>
    <property type="evidence" value="ECO:0007669"/>
    <property type="project" value="TreeGrafter"/>
</dbReference>
<comment type="similarity">
    <text evidence="2">Belongs to the DadA oxidoreductase family.</text>
</comment>
<organism evidence="6 7">
    <name type="scientific">Litorilinea aerophila</name>
    <dbReference type="NCBI Taxonomy" id="1204385"/>
    <lineage>
        <taxon>Bacteria</taxon>
        <taxon>Bacillati</taxon>
        <taxon>Chloroflexota</taxon>
        <taxon>Caldilineae</taxon>
        <taxon>Caldilineales</taxon>
        <taxon>Caldilineaceae</taxon>
        <taxon>Litorilinea</taxon>
    </lineage>
</organism>
<reference evidence="6 7" key="1">
    <citation type="submission" date="2019-06" db="EMBL/GenBank/DDBJ databases">
        <title>Genome sequence of Litorilinea aerophila BAA-2444.</title>
        <authorList>
            <person name="Maclea K.S."/>
            <person name="Maurais E.G."/>
            <person name="Iannazzi L.C."/>
        </authorList>
    </citation>
    <scope>NUCLEOTIDE SEQUENCE [LARGE SCALE GENOMIC DNA]</scope>
    <source>
        <strain evidence="6 7">ATCC BAA-2444</strain>
    </source>
</reference>
<dbReference type="Gene3D" id="3.30.9.10">
    <property type="entry name" value="D-Amino Acid Oxidase, subunit A, domain 2"/>
    <property type="match status" value="1"/>
</dbReference>
<evidence type="ECO:0000256" key="4">
    <source>
        <dbReference type="ARBA" id="ARBA00023002"/>
    </source>
</evidence>
<comment type="caution">
    <text evidence="6">The sequence shown here is derived from an EMBL/GenBank/DDBJ whole genome shotgun (WGS) entry which is preliminary data.</text>
</comment>
<name>A0A540VBF3_9CHLR</name>
<keyword evidence="7" id="KW-1185">Reference proteome</keyword>
<evidence type="ECO:0000313" key="7">
    <source>
        <dbReference type="Proteomes" id="UP000317371"/>
    </source>
</evidence>
<dbReference type="InterPro" id="IPR036188">
    <property type="entry name" value="FAD/NAD-bd_sf"/>
</dbReference>
<dbReference type="Proteomes" id="UP000317371">
    <property type="component" value="Unassembled WGS sequence"/>
</dbReference>
<gene>
    <name evidence="6" type="ORF">FKZ61_18580</name>
</gene>
<dbReference type="Pfam" id="PF01266">
    <property type="entry name" value="DAO"/>
    <property type="match status" value="1"/>
</dbReference>
<sequence length="379" mass="39409">MPQTYDAIVIGGGIVGAAAAYHLVQAGARTLLFDRDEPGRATDAGAGILAPAINRRDPDLWVDFALKAVDYYPPLVEALAAAGAGETSYARCGMLLVAAEEEELEPFTQAQATIAERQRQRGVPAPADLYPVKPEEARSLFPPLGPICAGLYYRQAARVDGRQMAQAMRRAAQRQGLQVAPVGVEALQMDRSRVTGVVAQGEVHGAGAVIVAGGAWSGRFGQQLGVAIPVEPQRGQIVHLSLPDAPTGDWPIVGAFKDQYIVTWPGGRIAAGATRETGSGFAPHATAAGIHAVLGEALRVAPGLADARIAEIRVGLRPMTPDGMPVLGPVPGVAGVFLATGHGPTGLQLGPYSGKLVADLALGHPAEVDLSPFSVTRFQ</sequence>
<dbReference type="Gene3D" id="3.50.50.60">
    <property type="entry name" value="FAD/NAD(P)-binding domain"/>
    <property type="match status" value="1"/>
</dbReference>
<dbReference type="EMBL" id="VIGC01000028">
    <property type="protein sequence ID" value="TQE94094.1"/>
    <property type="molecule type" value="Genomic_DNA"/>
</dbReference>
<dbReference type="FunCoup" id="A0A540VBF3">
    <property type="interactions" value="265"/>
</dbReference>
<dbReference type="SUPFAM" id="SSF51905">
    <property type="entry name" value="FAD/NAD(P)-binding domain"/>
    <property type="match status" value="1"/>
</dbReference>
<dbReference type="SUPFAM" id="SSF54373">
    <property type="entry name" value="FAD-linked reductases, C-terminal domain"/>
    <property type="match status" value="1"/>
</dbReference>
<dbReference type="PANTHER" id="PTHR13847:SF286">
    <property type="entry name" value="D-AMINO ACID DEHYDROGENASE"/>
    <property type="match status" value="1"/>
</dbReference>
<dbReference type="GO" id="GO:0016491">
    <property type="term" value="F:oxidoreductase activity"/>
    <property type="evidence" value="ECO:0007669"/>
    <property type="project" value="UniProtKB-KW"/>
</dbReference>
<dbReference type="InterPro" id="IPR006076">
    <property type="entry name" value="FAD-dep_OxRdtase"/>
</dbReference>
<keyword evidence="4" id="KW-0560">Oxidoreductase</keyword>
<dbReference type="PANTHER" id="PTHR13847">
    <property type="entry name" value="SARCOSINE DEHYDROGENASE-RELATED"/>
    <property type="match status" value="1"/>
</dbReference>
<evidence type="ECO:0000313" key="6">
    <source>
        <dbReference type="EMBL" id="TQE94094.1"/>
    </source>
</evidence>
<feature type="domain" description="FAD dependent oxidoreductase" evidence="5">
    <location>
        <begin position="6"/>
        <end position="360"/>
    </location>
</feature>
<dbReference type="AlphaFoldDB" id="A0A540VBF3"/>
<evidence type="ECO:0000256" key="2">
    <source>
        <dbReference type="ARBA" id="ARBA00009410"/>
    </source>
</evidence>
<evidence type="ECO:0000259" key="5">
    <source>
        <dbReference type="Pfam" id="PF01266"/>
    </source>
</evidence>